<dbReference type="InterPro" id="IPR019500">
    <property type="entry name" value="Pep_S46"/>
</dbReference>
<dbReference type="SUPFAM" id="SSF48452">
    <property type="entry name" value="TPR-like"/>
    <property type="match status" value="1"/>
</dbReference>
<name>A0A916NFT6_9FLAO</name>
<dbReference type="PANTHER" id="PTHR38469">
    <property type="entry name" value="PERIPLASMIC PEPTIDASE SUBFAMILY S1B"/>
    <property type="match status" value="1"/>
</dbReference>
<comment type="similarity">
    <text evidence="1 7">Belongs to the peptidase S46 family.</text>
</comment>
<dbReference type="InterPro" id="IPR011990">
    <property type="entry name" value="TPR-like_helical_dom_sf"/>
</dbReference>
<dbReference type="RefSeq" id="WP_258541124.1">
    <property type="nucleotide sequence ID" value="NZ_OU015584.1"/>
</dbReference>
<dbReference type="Pfam" id="PF10459">
    <property type="entry name" value="Peptidase_S46"/>
    <property type="match status" value="1"/>
</dbReference>
<dbReference type="KEGG" id="ptan:CRYO30217_00901"/>
<keyword evidence="4" id="KW-0732">Signal</keyword>
<dbReference type="Pfam" id="PF13181">
    <property type="entry name" value="TPR_8"/>
    <property type="match status" value="1"/>
</dbReference>
<proteinExistence type="inferred from homology"/>
<dbReference type="Proteomes" id="UP000683507">
    <property type="component" value="Chromosome"/>
</dbReference>
<keyword evidence="9" id="KW-1185">Reference proteome</keyword>
<evidence type="ECO:0000256" key="3">
    <source>
        <dbReference type="ARBA" id="ARBA00022670"/>
    </source>
</evidence>
<sequence length="883" mass="101048">MKSIKLTILSLFITFSSFAHEGMWIPSLLKIVEGDMQAEGLKLSAEDIYSINNSSLKDAIVHFGGGCTAEIVSDQGLILTNHHCGLSQVQSHSSVDHDYIKDGFWAMSKQEELKNEGLTATLIVRIEDVTAQVNEGVTDEMGEKEAYKAQYENMKSIASKATVGTNYEAVVKPFYYGNEFYLIVTKTFEDVRLVGAPPAGIGKFGGDTDNWIWPRHTGDFSVFRIYADKNNNPAKISDDNVPYRPDNWLKVSMEGVQEDDFTMVFGFPGRTYQYMTSYEVEDYINVVTPKRIEMRTASLDVIDAKMKQSDEVRIKYTSKQARISNAHKKWIGQLLGLKEKDALQQKKDFEAEYLKRVPKDGKYKNVLQDLKEVQEGFLKYDLARSLWIEIWYYGPEIIRFANGFEGMLQETTYMETFRKKNEGYRGFFKNYDVSVDKAVFEKLIPMYVQALDHGLRPEEIPTGNNWAADYTEMIYSKSIFCDSVKLQKFLMKPQKKQIKMLQKDPAFKLAQSIMLTYKGEVEPMYYDYYLKKDGLMKKYLAAQMEYFPEKKFFADANSTLRLTYGKIEGASPRDGMAYTYYTTIDGIIQKNNTGEEDFEMPERVRELWKAKDYGPYATDGELRVCLLGSNHTTGGNSGSPALNGEGHLIGINFDRSWESTMSDIMFDPSICRNIMVDIKYVLWVMDKYAGAGHLVKEMDLVDADYREQQYLKEMKGKVQMFTNRLQDVPNDVYALLGRSYVFKEMGMTQEYLADINQVLKIDLKNIAALNQKADYLQSKGKFDEALSLTKESLKIKSGVDNLEAMFIQGKTLMGLDENTKALSVFDEVIELDFTVFDAYYFRGICHQELGNLDEACKNFELAAKMGHEKAQEIHYLNCDLGAW</sequence>
<dbReference type="InterPro" id="IPR043504">
    <property type="entry name" value="Peptidase_S1_PA_chymotrypsin"/>
</dbReference>
<evidence type="ECO:0000313" key="9">
    <source>
        <dbReference type="Proteomes" id="UP000683507"/>
    </source>
</evidence>
<dbReference type="EMBL" id="OU015584">
    <property type="protein sequence ID" value="CAG5079264.1"/>
    <property type="molecule type" value="Genomic_DNA"/>
</dbReference>
<evidence type="ECO:0000256" key="7">
    <source>
        <dbReference type="RuleBase" id="RU366067"/>
    </source>
</evidence>
<dbReference type="GO" id="GO:0008239">
    <property type="term" value="F:dipeptidyl-peptidase activity"/>
    <property type="evidence" value="ECO:0007669"/>
    <property type="project" value="UniProtKB-UniRule"/>
</dbReference>
<dbReference type="AlphaFoldDB" id="A0A916NFT6"/>
<reference evidence="8" key="1">
    <citation type="submission" date="2021-04" db="EMBL/GenBank/DDBJ databases">
        <authorList>
            <person name="Rodrigo-Torres L."/>
            <person name="Arahal R. D."/>
            <person name="Lucena T."/>
        </authorList>
    </citation>
    <scope>NUCLEOTIDE SEQUENCE</scope>
    <source>
        <strain evidence="8">AS29M-1</strain>
    </source>
</reference>
<dbReference type="Gene3D" id="1.25.40.10">
    <property type="entry name" value="Tetratricopeptide repeat domain"/>
    <property type="match status" value="2"/>
</dbReference>
<dbReference type="SUPFAM" id="SSF50494">
    <property type="entry name" value="Trypsin-like serine proteases"/>
    <property type="match status" value="1"/>
</dbReference>
<accession>A0A916NFT6</accession>
<keyword evidence="3 7" id="KW-0645">Protease</keyword>
<evidence type="ECO:0000313" key="8">
    <source>
        <dbReference type="EMBL" id="CAG5079264.1"/>
    </source>
</evidence>
<keyword evidence="6 7" id="KW-0720">Serine protease</keyword>
<dbReference type="SMART" id="SM00028">
    <property type="entry name" value="TPR"/>
    <property type="match status" value="4"/>
</dbReference>
<dbReference type="EC" id="3.4.14.-" evidence="7"/>
<evidence type="ECO:0000256" key="1">
    <source>
        <dbReference type="ARBA" id="ARBA00010491"/>
    </source>
</evidence>
<dbReference type="GO" id="GO:0006508">
    <property type="term" value="P:proteolysis"/>
    <property type="evidence" value="ECO:0007669"/>
    <property type="project" value="UniProtKB-KW"/>
</dbReference>
<protein>
    <recommendedName>
        <fullName evidence="7">Dipeptidyl-peptidase</fullName>
        <ecNumber evidence="7">3.4.14.-</ecNumber>
    </recommendedName>
</protein>
<comment type="function">
    <text evidence="7">Catalyzes the removal of dipeptides from the N-terminus of oligopeptides.</text>
</comment>
<evidence type="ECO:0000256" key="6">
    <source>
        <dbReference type="ARBA" id="ARBA00022825"/>
    </source>
</evidence>
<evidence type="ECO:0000256" key="2">
    <source>
        <dbReference type="ARBA" id="ARBA00022438"/>
    </source>
</evidence>
<dbReference type="Gene3D" id="2.40.10.10">
    <property type="entry name" value="Trypsin-like serine proteases"/>
    <property type="match status" value="1"/>
</dbReference>
<dbReference type="GO" id="GO:0043171">
    <property type="term" value="P:peptide catabolic process"/>
    <property type="evidence" value="ECO:0007669"/>
    <property type="project" value="UniProtKB-UniRule"/>
</dbReference>
<dbReference type="InterPro" id="IPR019734">
    <property type="entry name" value="TPR_rpt"/>
</dbReference>
<organism evidence="8 9">
    <name type="scientific">Parvicella tangerina</name>
    <dbReference type="NCBI Taxonomy" id="2829795"/>
    <lineage>
        <taxon>Bacteria</taxon>
        <taxon>Pseudomonadati</taxon>
        <taxon>Bacteroidota</taxon>
        <taxon>Flavobacteriia</taxon>
        <taxon>Flavobacteriales</taxon>
        <taxon>Parvicellaceae</taxon>
        <taxon>Parvicella</taxon>
    </lineage>
</organism>
<evidence type="ECO:0000256" key="4">
    <source>
        <dbReference type="ARBA" id="ARBA00022729"/>
    </source>
</evidence>
<dbReference type="GO" id="GO:0070009">
    <property type="term" value="F:serine-type aminopeptidase activity"/>
    <property type="evidence" value="ECO:0007669"/>
    <property type="project" value="UniProtKB-UniRule"/>
</dbReference>
<dbReference type="InterPro" id="IPR009003">
    <property type="entry name" value="Peptidase_S1_PA"/>
</dbReference>
<evidence type="ECO:0000256" key="5">
    <source>
        <dbReference type="ARBA" id="ARBA00022801"/>
    </source>
</evidence>
<keyword evidence="2 7" id="KW-0031">Aminopeptidase</keyword>
<keyword evidence="5 7" id="KW-0378">Hydrolase</keyword>
<dbReference type="PANTHER" id="PTHR38469:SF1">
    <property type="entry name" value="PERIPLASMIC PEPTIDASE SUBFAMILY S1B"/>
    <property type="match status" value="1"/>
</dbReference>
<gene>
    <name evidence="8" type="ORF">CRYO30217_00901</name>
</gene>